<evidence type="ECO:0000313" key="2">
    <source>
        <dbReference type="EMBL" id="TYS44078.1"/>
    </source>
</evidence>
<feature type="coiled-coil region" evidence="1">
    <location>
        <begin position="89"/>
        <end position="179"/>
    </location>
</feature>
<proteinExistence type="predicted"/>
<gene>
    <name evidence="2" type="ORF">FZD51_21260</name>
</gene>
<name>A0A5D4R322_9BACI</name>
<dbReference type="Proteomes" id="UP000322139">
    <property type="component" value="Unassembled WGS sequence"/>
</dbReference>
<dbReference type="EMBL" id="VTER01000013">
    <property type="protein sequence ID" value="TYS44078.1"/>
    <property type="molecule type" value="Genomic_DNA"/>
</dbReference>
<feature type="coiled-coil region" evidence="1">
    <location>
        <begin position="206"/>
        <end position="240"/>
    </location>
</feature>
<feature type="coiled-coil region" evidence="1">
    <location>
        <begin position="264"/>
        <end position="309"/>
    </location>
</feature>
<dbReference type="AlphaFoldDB" id="A0A5D4R322"/>
<comment type="caution">
    <text evidence="2">The sequence shown here is derived from an EMBL/GenBank/DDBJ whole genome shotgun (WGS) entry which is preliminary data.</text>
</comment>
<organism evidence="2 3">
    <name type="scientific">Bacillus infantis</name>
    <dbReference type="NCBI Taxonomy" id="324767"/>
    <lineage>
        <taxon>Bacteria</taxon>
        <taxon>Bacillati</taxon>
        <taxon>Bacillota</taxon>
        <taxon>Bacilli</taxon>
        <taxon>Bacillales</taxon>
        <taxon>Bacillaceae</taxon>
        <taxon>Bacillus</taxon>
    </lineage>
</organism>
<evidence type="ECO:0000313" key="3">
    <source>
        <dbReference type="Proteomes" id="UP000322139"/>
    </source>
</evidence>
<protein>
    <submittedName>
        <fullName evidence="2">Uncharacterized protein</fullName>
    </submittedName>
</protein>
<feature type="coiled-coil region" evidence="1">
    <location>
        <begin position="10"/>
        <end position="44"/>
    </location>
</feature>
<evidence type="ECO:0000256" key="1">
    <source>
        <dbReference type="SAM" id="Coils"/>
    </source>
</evidence>
<reference evidence="2 3" key="1">
    <citation type="submission" date="2019-08" db="EMBL/GenBank/DDBJ databases">
        <title>Bacillus genomes from the desert of Cuatro Cienegas, Coahuila.</title>
        <authorList>
            <person name="Olmedo-Alvarez G."/>
        </authorList>
    </citation>
    <scope>NUCLEOTIDE SEQUENCE [LARGE SCALE GENOMIC DNA]</scope>
    <source>
        <strain evidence="2 3">CH446_14T</strain>
    </source>
</reference>
<keyword evidence="1" id="KW-0175">Coiled coil</keyword>
<dbReference type="RefSeq" id="WP_148976583.1">
    <property type="nucleotide sequence ID" value="NZ_JBNIKU010000002.1"/>
</dbReference>
<accession>A0A5D4R322</accession>
<sequence>MNLDQRIAEARQREQQYVKYNRRLDALKTEKDQEKASSDRLKKTWEKELKEADKLEGPSLSGFFLMLSGKKEERLQKEKEEAYKARILYDESLKKLNDLEADISTYKERAAGLETAGAEYKELLMEKERLILQEGGAVSDMLFHLSDQLEERRAMIQEIREAESALVEAREALRKADGELSSAKNWGFLDLAGGDFLSTMAKRSYMDKAKESLHDAQHNLKKLQKELDDLGRSISAELEVGSFLGIADLFFDNIFSDWMVQEKINASADKVKECLNVLEDLENELRTEKDAAEREIESLKEKRVEYLGH</sequence>